<keyword evidence="1" id="KW-0812">Transmembrane</keyword>
<name>A0A1I2RCW9_9LACO</name>
<reference evidence="3" key="1">
    <citation type="submission" date="2016-10" db="EMBL/GenBank/DDBJ databases">
        <authorList>
            <person name="Varghese N."/>
            <person name="Submissions S."/>
        </authorList>
    </citation>
    <scope>NUCLEOTIDE SEQUENCE [LARGE SCALE GENOMIC DNA]</scope>
    <source>
        <strain evidence="3">DSM 20403</strain>
    </source>
</reference>
<dbReference type="InterPro" id="IPR036938">
    <property type="entry name" value="PAP2/HPO_sf"/>
</dbReference>
<dbReference type="Proteomes" id="UP000182635">
    <property type="component" value="Unassembled WGS sequence"/>
</dbReference>
<gene>
    <name evidence="2" type="ORF">SAMN02910432_01158</name>
</gene>
<feature type="transmembrane region" description="Helical" evidence="1">
    <location>
        <begin position="55"/>
        <end position="73"/>
    </location>
</feature>
<sequence length="99" mass="11246">MWGEKMEPRILDAIQRLNNPALDWFMCFITGFGNFGVFWLLVAVVLMVIPRTRRIGVTVFIGLPLCGCCAASYQRRLRRFVYAYGVKGGSVLPMKLIKS</sequence>
<dbReference type="AlphaFoldDB" id="A0A1I2RCW9"/>
<dbReference type="SUPFAM" id="SSF48317">
    <property type="entry name" value="Acid phosphatase/Vanadium-dependent haloperoxidase"/>
    <property type="match status" value="1"/>
</dbReference>
<organism evidence="2 3">
    <name type="scientific">Ligilactobacillus ruminis DSM 20403 = NBRC 102161</name>
    <dbReference type="NCBI Taxonomy" id="1423798"/>
    <lineage>
        <taxon>Bacteria</taxon>
        <taxon>Bacillati</taxon>
        <taxon>Bacillota</taxon>
        <taxon>Bacilli</taxon>
        <taxon>Lactobacillales</taxon>
        <taxon>Lactobacillaceae</taxon>
        <taxon>Ligilactobacillus</taxon>
    </lineage>
</organism>
<evidence type="ECO:0000256" key="1">
    <source>
        <dbReference type="SAM" id="Phobius"/>
    </source>
</evidence>
<evidence type="ECO:0000313" key="3">
    <source>
        <dbReference type="Proteomes" id="UP000182635"/>
    </source>
</evidence>
<keyword evidence="1" id="KW-0472">Membrane</keyword>
<evidence type="ECO:0000313" key="2">
    <source>
        <dbReference type="EMBL" id="SFG38575.1"/>
    </source>
</evidence>
<feature type="transmembrane region" description="Helical" evidence="1">
    <location>
        <begin position="21"/>
        <end position="49"/>
    </location>
</feature>
<proteinExistence type="predicted"/>
<accession>A0A1I2RCW9</accession>
<protein>
    <submittedName>
        <fullName evidence="2">Uncharacterized protein</fullName>
    </submittedName>
</protein>
<dbReference type="EMBL" id="FOPI01000016">
    <property type="protein sequence ID" value="SFG38575.1"/>
    <property type="molecule type" value="Genomic_DNA"/>
</dbReference>
<keyword evidence="1" id="KW-1133">Transmembrane helix</keyword>